<sequence>MLFYYIFFILFLSTLFLAYAIHFAFRVRKKISRFACSIDAHSFADKYSVTLQINTTEKRLIFGRKNGENRCKISLFYNEHKMIFYPVILNRLTAIDRNEYRDYFYESLEFITGRKKDVIIRDVKWYFILNFFRMSSFYQILFNMRPFRPILPFVQQNNLDDPDTIMHYVPNHLKIGTKLTLVEIDSFPRYYIDSLNKQTCNSSKKRIAALRKLIKTVKYRKHSCKIPPKEAMLFDEDFLNSLRQSSQPVDYIEAEIQKTRGFSHKLGSDKIGKCNLHALDHKLNPLFAADINKFLANSNTFTSRSDSRIVLYYIPNGGLRYYSALYHHQYSVLNFSRKIDNIRDEMLFLCCFNKAKFELSEQMDKIDVLISLLQNEWNIFSKGTQVYLVGNQSEMHLLMKE</sequence>
<evidence type="ECO:0000313" key="3">
    <source>
        <dbReference type="Proteomes" id="UP001165289"/>
    </source>
</evidence>
<reference evidence="2 3" key="1">
    <citation type="journal article" date="2023" name="BMC Biol.">
        <title>The compact genome of the sponge Oopsacas minuta (Hexactinellida) is lacking key metazoan core genes.</title>
        <authorList>
            <person name="Santini S."/>
            <person name="Schenkelaars Q."/>
            <person name="Jourda C."/>
            <person name="Duchesne M."/>
            <person name="Belahbib H."/>
            <person name="Rocher C."/>
            <person name="Selva M."/>
            <person name="Riesgo A."/>
            <person name="Vervoort M."/>
            <person name="Leys S.P."/>
            <person name="Kodjabachian L."/>
            <person name="Le Bivic A."/>
            <person name="Borchiellini C."/>
            <person name="Claverie J.M."/>
            <person name="Renard E."/>
        </authorList>
    </citation>
    <scope>NUCLEOTIDE SEQUENCE [LARGE SCALE GENOMIC DNA]</scope>
    <source>
        <strain evidence="2">SPO-2</strain>
    </source>
</reference>
<keyword evidence="1" id="KW-0472">Membrane</keyword>
<keyword evidence="1" id="KW-1133">Transmembrane helix</keyword>
<evidence type="ECO:0000256" key="1">
    <source>
        <dbReference type="SAM" id="Phobius"/>
    </source>
</evidence>
<evidence type="ECO:0000313" key="2">
    <source>
        <dbReference type="EMBL" id="KAI6648036.1"/>
    </source>
</evidence>
<accession>A0AAV7JH47</accession>
<proteinExistence type="predicted"/>
<gene>
    <name evidence="2" type="ORF">LOD99_8238</name>
</gene>
<feature type="transmembrane region" description="Helical" evidence="1">
    <location>
        <begin position="6"/>
        <end position="25"/>
    </location>
</feature>
<name>A0AAV7JH47_9METZ</name>
<keyword evidence="1" id="KW-0812">Transmembrane</keyword>
<dbReference type="EMBL" id="JAKMXF010000333">
    <property type="protein sequence ID" value="KAI6648036.1"/>
    <property type="molecule type" value="Genomic_DNA"/>
</dbReference>
<protein>
    <submittedName>
        <fullName evidence="2">Uncharacterized protein</fullName>
    </submittedName>
</protein>
<comment type="caution">
    <text evidence="2">The sequence shown here is derived from an EMBL/GenBank/DDBJ whole genome shotgun (WGS) entry which is preliminary data.</text>
</comment>
<dbReference type="AlphaFoldDB" id="A0AAV7JH47"/>
<keyword evidence="3" id="KW-1185">Reference proteome</keyword>
<organism evidence="2 3">
    <name type="scientific">Oopsacas minuta</name>
    <dbReference type="NCBI Taxonomy" id="111878"/>
    <lineage>
        <taxon>Eukaryota</taxon>
        <taxon>Metazoa</taxon>
        <taxon>Porifera</taxon>
        <taxon>Hexactinellida</taxon>
        <taxon>Hexasterophora</taxon>
        <taxon>Lyssacinosida</taxon>
        <taxon>Leucopsacidae</taxon>
        <taxon>Oopsacas</taxon>
    </lineage>
</organism>
<dbReference type="Proteomes" id="UP001165289">
    <property type="component" value="Unassembled WGS sequence"/>
</dbReference>